<dbReference type="AlphaFoldDB" id="A0A8J1T6C0"/>
<dbReference type="Proteomes" id="UP000749559">
    <property type="component" value="Unassembled WGS sequence"/>
</dbReference>
<feature type="domain" description="Large ribosomal subunit protein uL2 C-terminal" evidence="4">
    <location>
        <begin position="178"/>
        <end position="300"/>
    </location>
</feature>
<name>A0A8J1T6C0_OWEFU</name>
<organism evidence="6 7">
    <name type="scientific">Owenia fusiformis</name>
    <name type="common">Polychaete worm</name>
    <dbReference type="NCBI Taxonomy" id="6347"/>
    <lineage>
        <taxon>Eukaryota</taxon>
        <taxon>Metazoa</taxon>
        <taxon>Spiralia</taxon>
        <taxon>Lophotrochozoa</taxon>
        <taxon>Annelida</taxon>
        <taxon>Polychaeta</taxon>
        <taxon>Sedentaria</taxon>
        <taxon>Canalipalpata</taxon>
        <taxon>Sabellida</taxon>
        <taxon>Oweniida</taxon>
        <taxon>Oweniidae</taxon>
        <taxon>Owenia</taxon>
    </lineage>
</organism>
<dbReference type="InterPro" id="IPR022669">
    <property type="entry name" value="Ribosomal_uL2_C"/>
</dbReference>
<keyword evidence="7" id="KW-1185">Reference proteome</keyword>
<evidence type="ECO:0000313" key="6">
    <source>
        <dbReference type="EMBL" id="CAH1784248.1"/>
    </source>
</evidence>
<evidence type="ECO:0008006" key="8">
    <source>
        <dbReference type="Google" id="ProtNLM"/>
    </source>
</evidence>
<dbReference type="InterPro" id="IPR008991">
    <property type="entry name" value="Translation_prot_SH3-like_sf"/>
</dbReference>
<dbReference type="GO" id="GO:0032543">
    <property type="term" value="P:mitochondrial translation"/>
    <property type="evidence" value="ECO:0007669"/>
    <property type="project" value="TreeGrafter"/>
</dbReference>
<evidence type="ECO:0000313" key="7">
    <source>
        <dbReference type="Proteomes" id="UP000749559"/>
    </source>
</evidence>
<sequence>MATPAKLCNILRGITRLSLDYSITLSSLNSFAGSQIHTSAACSASKFKRAMRPNVDTSLGMGRTRYDKVVESMDKYTVRPLKMHNGAGRGPDGRIWTHGIGGGAKRNFRMVDFVRKGINETEPLVEKVDTIIYDPNRSAILALVASGTHKRYIIATENMKKGDIIKSSSHIPRMAVKPREGDSHPLGALPINTIVCCIELFPGQGGILARAGNSSGQLIRKVDGRCIIKIPSKREINVSEHCVATVGRTMLKEGRDVIGKAGRNRWLGIRPQSGLWHRKTGRFGRKLRAPPAMVTYNKPKPPPPTIYQFSS</sequence>
<dbReference type="GO" id="GO:0003735">
    <property type="term" value="F:structural constituent of ribosome"/>
    <property type="evidence" value="ECO:0007669"/>
    <property type="project" value="InterPro"/>
</dbReference>
<dbReference type="SUPFAM" id="SSF50249">
    <property type="entry name" value="Nucleic acid-binding proteins"/>
    <property type="match status" value="1"/>
</dbReference>
<comment type="caution">
    <text evidence="6">The sequence shown here is derived from an EMBL/GenBank/DDBJ whole genome shotgun (WGS) entry which is preliminary data.</text>
</comment>
<comment type="similarity">
    <text evidence="1">Belongs to the universal ribosomal protein uL2 family.</text>
</comment>
<proteinExistence type="inferred from homology"/>
<protein>
    <recommendedName>
        <fullName evidence="8">Ribosomal protein L2</fullName>
    </recommendedName>
</protein>
<keyword evidence="3" id="KW-0687">Ribonucleoprotein</keyword>
<evidence type="ECO:0000256" key="1">
    <source>
        <dbReference type="ARBA" id="ARBA00005636"/>
    </source>
</evidence>
<accession>A0A8J1T6C0</accession>
<dbReference type="InterPro" id="IPR022666">
    <property type="entry name" value="Ribosomal_uL2_RNA-bd_dom"/>
</dbReference>
<dbReference type="Pfam" id="PF03947">
    <property type="entry name" value="Ribosomal_L2_C"/>
    <property type="match status" value="1"/>
</dbReference>
<dbReference type="Gene3D" id="2.40.50.140">
    <property type="entry name" value="Nucleic acid-binding proteins"/>
    <property type="match status" value="1"/>
</dbReference>
<dbReference type="Gene3D" id="2.30.30.30">
    <property type="match status" value="1"/>
</dbReference>
<reference evidence="6" key="1">
    <citation type="submission" date="2022-03" db="EMBL/GenBank/DDBJ databases">
        <authorList>
            <person name="Martin C."/>
        </authorList>
    </citation>
    <scope>NUCLEOTIDE SEQUENCE</scope>
</reference>
<evidence type="ECO:0000259" key="5">
    <source>
        <dbReference type="SMART" id="SM01383"/>
    </source>
</evidence>
<dbReference type="SMART" id="SM01383">
    <property type="entry name" value="Ribosomal_L2"/>
    <property type="match status" value="1"/>
</dbReference>
<dbReference type="GO" id="GO:0005762">
    <property type="term" value="C:mitochondrial large ribosomal subunit"/>
    <property type="evidence" value="ECO:0007669"/>
    <property type="project" value="TreeGrafter"/>
</dbReference>
<keyword evidence="2" id="KW-0689">Ribosomal protein</keyword>
<dbReference type="Pfam" id="PF00181">
    <property type="entry name" value="Ribosomal_L2_N"/>
    <property type="match status" value="1"/>
</dbReference>
<dbReference type="EMBL" id="CAIIXF020000005">
    <property type="protein sequence ID" value="CAH1784248.1"/>
    <property type="molecule type" value="Genomic_DNA"/>
</dbReference>
<dbReference type="InterPro" id="IPR012340">
    <property type="entry name" value="NA-bd_OB-fold"/>
</dbReference>
<dbReference type="InterPro" id="IPR014722">
    <property type="entry name" value="Rib_uL2_dom2"/>
</dbReference>
<dbReference type="SUPFAM" id="SSF50104">
    <property type="entry name" value="Translation proteins SH3-like domain"/>
    <property type="match status" value="1"/>
</dbReference>
<feature type="domain" description="Large ribosomal subunit protein uL2 RNA-binding" evidence="5">
    <location>
        <begin position="88"/>
        <end position="167"/>
    </location>
</feature>
<dbReference type="OrthoDB" id="268576at2759"/>
<dbReference type="PANTHER" id="PTHR13691:SF73">
    <property type="entry name" value="LARGE RIBOSOMAL SUBUNIT PROTEIN UL2M"/>
    <property type="match status" value="1"/>
</dbReference>
<evidence type="ECO:0000259" key="4">
    <source>
        <dbReference type="SMART" id="SM01382"/>
    </source>
</evidence>
<dbReference type="PANTHER" id="PTHR13691">
    <property type="entry name" value="RIBOSOMAL PROTEIN L2"/>
    <property type="match status" value="1"/>
</dbReference>
<evidence type="ECO:0000256" key="3">
    <source>
        <dbReference type="ARBA" id="ARBA00023274"/>
    </source>
</evidence>
<gene>
    <name evidence="6" type="ORF">OFUS_LOCUS10482</name>
</gene>
<dbReference type="InterPro" id="IPR002171">
    <property type="entry name" value="Ribosomal_uL2"/>
</dbReference>
<dbReference type="SMART" id="SM01382">
    <property type="entry name" value="Ribosomal_L2_C"/>
    <property type="match status" value="1"/>
</dbReference>
<evidence type="ECO:0000256" key="2">
    <source>
        <dbReference type="ARBA" id="ARBA00022980"/>
    </source>
</evidence>
<dbReference type="GO" id="GO:0003723">
    <property type="term" value="F:RNA binding"/>
    <property type="evidence" value="ECO:0007669"/>
    <property type="project" value="TreeGrafter"/>
</dbReference>